<dbReference type="Pfam" id="PF00155">
    <property type="entry name" value="Aminotran_1_2"/>
    <property type="match status" value="1"/>
</dbReference>
<dbReference type="EMBL" id="LAZR01003536">
    <property type="protein sequence ID" value="KKN17296.1"/>
    <property type="molecule type" value="Genomic_DNA"/>
</dbReference>
<gene>
    <name evidence="7" type="ORF">LCGC14_0967250</name>
</gene>
<dbReference type="PANTHER" id="PTHR46383:SF2">
    <property type="entry name" value="AMINOTRANSFERASE"/>
    <property type="match status" value="1"/>
</dbReference>
<dbReference type="InterPro" id="IPR004839">
    <property type="entry name" value="Aminotransferase_I/II_large"/>
</dbReference>
<dbReference type="SUPFAM" id="SSF53383">
    <property type="entry name" value="PLP-dependent transferases"/>
    <property type="match status" value="1"/>
</dbReference>
<dbReference type="AlphaFoldDB" id="A0A0F9QW14"/>
<dbReference type="InterPro" id="IPR004838">
    <property type="entry name" value="NHTrfase_class1_PyrdxlP-BS"/>
</dbReference>
<dbReference type="Gene3D" id="3.40.640.10">
    <property type="entry name" value="Type I PLP-dependent aspartate aminotransferase-like (Major domain)"/>
    <property type="match status" value="1"/>
</dbReference>
<dbReference type="GO" id="GO:0006520">
    <property type="term" value="P:amino acid metabolic process"/>
    <property type="evidence" value="ECO:0007669"/>
    <property type="project" value="InterPro"/>
</dbReference>
<dbReference type="InterPro" id="IPR015424">
    <property type="entry name" value="PyrdxlP-dep_Trfase"/>
</dbReference>
<comment type="similarity">
    <text evidence="2">Belongs to the class-I pyridoxal-phosphate-dependent aminotransferase family.</text>
</comment>
<dbReference type="InterPro" id="IPR015421">
    <property type="entry name" value="PyrdxlP-dep_Trfase_major"/>
</dbReference>
<dbReference type="InterPro" id="IPR050596">
    <property type="entry name" value="AspAT/PAT-like"/>
</dbReference>
<organism evidence="7">
    <name type="scientific">marine sediment metagenome</name>
    <dbReference type="NCBI Taxonomy" id="412755"/>
    <lineage>
        <taxon>unclassified sequences</taxon>
        <taxon>metagenomes</taxon>
        <taxon>ecological metagenomes</taxon>
    </lineage>
</organism>
<evidence type="ECO:0000256" key="4">
    <source>
        <dbReference type="ARBA" id="ARBA00022679"/>
    </source>
</evidence>
<sequence length="376" mass="42096">MIAGKIKPFLVMEILDRAKQLEESGKDIIHLEIGEPDFKTPEVARRAAIEAIEGGLTGYTHSLGLSSLRQAICHHYQKEHNVKITPERIIVSSGTSPLLLLTLATMINPGDEVILTNPSYACYPNFVVFLGGKCSFVDLDPETGFDFQAEKIKKSITNKTKAIIINSPSNPTGMVIKGEELEMLGQFGPKVISDEIYHGLVYEDKARTFLEFSDEATIINGFSKLYAMSGWRIGFAISDEKRIRAMQKIQQNFFISASNFGQQAAMAALNNTEQFLPQMIKTYNQRRTLLLEELPKIGFKIRKAPTGAFYILADAREFCKSSYDFAFELLEKTGVAVTPGIDFGQNAEGFIRFSYTNSIERIKEAVSRLKDYLAKR</sequence>
<evidence type="ECO:0000256" key="5">
    <source>
        <dbReference type="ARBA" id="ARBA00022898"/>
    </source>
</evidence>
<evidence type="ECO:0000259" key="6">
    <source>
        <dbReference type="Pfam" id="PF00155"/>
    </source>
</evidence>
<name>A0A0F9QW14_9ZZZZ</name>
<keyword evidence="5" id="KW-0663">Pyridoxal phosphate</keyword>
<comment type="cofactor">
    <cofactor evidence="1">
        <name>pyridoxal 5'-phosphate</name>
        <dbReference type="ChEBI" id="CHEBI:597326"/>
    </cofactor>
</comment>
<dbReference type="PROSITE" id="PS00105">
    <property type="entry name" value="AA_TRANSFER_CLASS_1"/>
    <property type="match status" value="1"/>
</dbReference>
<dbReference type="GO" id="GO:0030170">
    <property type="term" value="F:pyridoxal phosphate binding"/>
    <property type="evidence" value="ECO:0007669"/>
    <property type="project" value="InterPro"/>
</dbReference>
<evidence type="ECO:0000256" key="2">
    <source>
        <dbReference type="ARBA" id="ARBA00007441"/>
    </source>
</evidence>
<reference evidence="7" key="1">
    <citation type="journal article" date="2015" name="Nature">
        <title>Complex archaea that bridge the gap between prokaryotes and eukaryotes.</title>
        <authorList>
            <person name="Spang A."/>
            <person name="Saw J.H."/>
            <person name="Jorgensen S.L."/>
            <person name="Zaremba-Niedzwiedzka K."/>
            <person name="Martijn J."/>
            <person name="Lind A.E."/>
            <person name="van Eijk R."/>
            <person name="Schleper C."/>
            <person name="Guy L."/>
            <person name="Ettema T.J."/>
        </authorList>
    </citation>
    <scope>NUCLEOTIDE SEQUENCE</scope>
</reference>
<keyword evidence="4" id="KW-0808">Transferase</keyword>
<evidence type="ECO:0000256" key="3">
    <source>
        <dbReference type="ARBA" id="ARBA00022576"/>
    </source>
</evidence>
<keyword evidence="3" id="KW-0032">Aminotransferase</keyword>
<proteinExistence type="inferred from homology"/>
<protein>
    <recommendedName>
        <fullName evidence="6">Aminotransferase class I/classII large domain-containing protein</fullName>
    </recommendedName>
</protein>
<evidence type="ECO:0000256" key="1">
    <source>
        <dbReference type="ARBA" id="ARBA00001933"/>
    </source>
</evidence>
<accession>A0A0F9QW14</accession>
<dbReference type="PANTHER" id="PTHR46383">
    <property type="entry name" value="ASPARTATE AMINOTRANSFERASE"/>
    <property type="match status" value="1"/>
</dbReference>
<comment type="caution">
    <text evidence="7">The sequence shown here is derived from an EMBL/GenBank/DDBJ whole genome shotgun (WGS) entry which is preliminary data.</text>
</comment>
<evidence type="ECO:0000313" key="7">
    <source>
        <dbReference type="EMBL" id="KKN17296.1"/>
    </source>
</evidence>
<dbReference type="CDD" id="cd00609">
    <property type="entry name" value="AAT_like"/>
    <property type="match status" value="1"/>
</dbReference>
<feature type="domain" description="Aminotransferase class I/classII large" evidence="6">
    <location>
        <begin position="26"/>
        <end position="369"/>
    </location>
</feature>
<dbReference type="GO" id="GO:0008483">
    <property type="term" value="F:transaminase activity"/>
    <property type="evidence" value="ECO:0007669"/>
    <property type="project" value="UniProtKB-KW"/>
</dbReference>